<gene>
    <name evidence="3" type="ORF">HMPREF2086_01110</name>
</gene>
<name>V8C978_9HELI</name>
<evidence type="ECO:0000313" key="3">
    <source>
        <dbReference type="EMBL" id="ETD23311.1"/>
    </source>
</evidence>
<organism evidence="3 4">
    <name type="scientific">Helicobacter macacae MIT 99-5501</name>
    <dbReference type="NCBI Taxonomy" id="1357400"/>
    <lineage>
        <taxon>Bacteria</taxon>
        <taxon>Pseudomonadati</taxon>
        <taxon>Campylobacterota</taxon>
        <taxon>Epsilonproteobacteria</taxon>
        <taxon>Campylobacterales</taxon>
        <taxon>Helicobacteraceae</taxon>
        <taxon>Helicobacter</taxon>
    </lineage>
</organism>
<evidence type="ECO:0000256" key="1">
    <source>
        <dbReference type="SAM" id="MobiDB-lite"/>
    </source>
</evidence>
<dbReference type="EMBL" id="AZJI01000005">
    <property type="protein sequence ID" value="ETD23311.1"/>
    <property type="molecule type" value="Genomic_DNA"/>
</dbReference>
<dbReference type="STRING" id="1357400.HMPREF2086_01110"/>
<dbReference type="HOGENOM" id="CLU_2666068_0_0_7"/>
<evidence type="ECO:0000313" key="4">
    <source>
        <dbReference type="Proteomes" id="UP000018731"/>
    </source>
</evidence>
<reference evidence="3 4" key="1">
    <citation type="journal article" date="2014" name="Genome Announc.">
        <title>Draft genome sequences of six enterohepatic helicobacter species isolated from humans and one from rhesus macaques.</title>
        <authorList>
            <person name="Shen Z."/>
            <person name="Sheh A."/>
            <person name="Young S.K."/>
            <person name="Abouelliel A."/>
            <person name="Ward D.V."/>
            <person name="Earl A.M."/>
            <person name="Fox J.G."/>
        </authorList>
    </citation>
    <scope>NUCLEOTIDE SEQUENCE [LARGE SCALE GENOMIC DNA]</scope>
    <source>
        <strain evidence="3 4">MIT 99-5501</strain>
    </source>
</reference>
<keyword evidence="2" id="KW-1133">Transmembrane helix</keyword>
<feature type="transmembrane region" description="Helical" evidence="2">
    <location>
        <begin position="12"/>
        <end position="31"/>
    </location>
</feature>
<keyword evidence="2" id="KW-0812">Transmembrane</keyword>
<proteinExistence type="predicted"/>
<dbReference type="AlphaFoldDB" id="V8C978"/>
<evidence type="ECO:0000256" key="2">
    <source>
        <dbReference type="SAM" id="Phobius"/>
    </source>
</evidence>
<sequence>MKKNKDAGLRDLRDIVLIIAAILLIATMIHYDKDRGLHLGLPIIIEHSTCEASADASQASTTNANATPSATTPKR</sequence>
<dbReference type="RefSeq" id="WP_023927836.1">
    <property type="nucleotide sequence ID" value="NZ_KI669454.1"/>
</dbReference>
<accession>V8C978</accession>
<keyword evidence="2" id="KW-0472">Membrane</keyword>
<comment type="caution">
    <text evidence="3">The sequence shown here is derived from an EMBL/GenBank/DDBJ whole genome shotgun (WGS) entry which is preliminary data.</text>
</comment>
<keyword evidence="4" id="KW-1185">Reference proteome</keyword>
<dbReference type="Proteomes" id="UP000018731">
    <property type="component" value="Unassembled WGS sequence"/>
</dbReference>
<protein>
    <submittedName>
        <fullName evidence="3">Uncharacterized protein</fullName>
    </submittedName>
</protein>
<feature type="region of interest" description="Disordered" evidence="1">
    <location>
        <begin position="55"/>
        <end position="75"/>
    </location>
</feature>
<dbReference type="PATRIC" id="fig|1357400.3.peg.1508"/>